<dbReference type="SUPFAM" id="SSF158446">
    <property type="entry name" value="IVS-encoded protein-like"/>
    <property type="match status" value="1"/>
</dbReference>
<reference evidence="1 2" key="1">
    <citation type="journal article" date="2016" name="Nat. Commun.">
        <title>Thousands of microbial genomes shed light on interconnected biogeochemical processes in an aquifer system.</title>
        <authorList>
            <person name="Anantharaman K."/>
            <person name="Brown C.T."/>
            <person name="Hug L.A."/>
            <person name="Sharon I."/>
            <person name="Castelle C.J."/>
            <person name="Probst A.J."/>
            <person name="Thomas B.C."/>
            <person name="Singh A."/>
            <person name="Wilkins M.J."/>
            <person name="Karaoz U."/>
            <person name="Brodie E.L."/>
            <person name="Williams K.H."/>
            <person name="Hubbard S.S."/>
            <person name="Banfield J.F."/>
        </authorList>
    </citation>
    <scope>NUCLEOTIDE SEQUENCE [LARGE SCALE GENOMIC DNA]</scope>
</reference>
<evidence type="ECO:0000313" key="1">
    <source>
        <dbReference type="EMBL" id="OGB89919.1"/>
    </source>
</evidence>
<dbReference type="NCBIfam" id="TIGR02436">
    <property type="entry name" value="four helix bundle protein"/>
    <property type="match status" value="1"/>
</dbReference>
<dbReference type="Proteomes" id="UP000178724">
    <property type="component" value="Unassembled WGS sequence"/>
</dbReference>
<accession>A0A1F4Q222</accession>
<dbReference type="InterPro" id="IPR036583">
    <property type="entry name" value="23S_rRNA_IVS_sf"/>
</dbReference>
<name>A0A1F4Q222_UNCSA</name>
<sequence length="73" mass="8506">MEGFKRTSGKENLHFLNMSDGSLEETKYHLLLARDLGYIEENEFKFVEELSDEVGRLLCGYQKALKSKEYGRI</sequence>
<dbReference type="InterPro" id="IPR012657">
    <property type="entry name" value="23S_rRNA-intervening_sequence"/>
</dbReference>
<comment type="caution">
    <text evidence="1">The sequence shown here is derived from an EMBL/GenBank/DDBJ whole genome shotgun (WGS) entry which is preliminary data.</text>
</comment>
<dbReference type="Gene3D" id="1.20.1440.60">
    <property type="entry name" value="23S rRNA-intervening sequence"/>
    <property type="match status" value="1"/>
</dbReference>
<dbReference type="EMBL" id="METM01000019">
    <property type="protein sequence ID" value="OGB89919.1"/>
    <property type="molecule type" value="Genomic_DNA"/>
</dbReference>
<evidence type="ECO:0000313" key="2">
    <source>
        <dbReference type="Proteomes" id="UP000178724"/>
    </source>
</evidence>
<evidence type="ECO:0008006" key="3">
    <source>
        <dbReference type="Google" id="ProtNLM"/>
    </source>
</evidence>
<organism evidence="1 2">
    <name type="scientific">candidate division WOR-1 bacterium RIFCSPHIGHO2_01_FULL_53_15</name>
    <dbReference type="NCBI Taxonomy" id="1802564"/>
    <lineage>
        <taxon>Bacteria</taxon>
        <taxon>Bacillati</taxon>
        <taxon>Saganbacteria</taxon>
    </lineage>
</organism>
<dbReference type="AlphaFoldDB" id="A0A1F4Q222"/>
<dbReference type="Pfam" id="PF05635">
    <property type="entry name" value="23S_rRNA_IVP"/>
    <property type="match status" value="1"/>
</dbReference>
<proteinExistence type="predicted"/>
<protein>
    <recommendedName>
        <fullName evidence="3">Four helix bundle protein</fullName>
    </recommendedName>
</protein>
<gene>
    <name evidence="1" type="ORF">A2625_04165</name>
</gene>